<dbReference type="GO" id="GO:0002181">
    <property type="term" value="P:cytoplasmic translation"/>
    <property type="evidence" value="ECO:0007669"/>
    <property type="project" value="TreeGrafter"/>
</dbReference>
<dbReference type="Gene3D" id="3.90.470.10">
    <property type="entry name" value="Ribosomal protein L22/L17"/>
    <property type="match status" value="1"/>
</dbReference>
<keyword evidence="3 4" id="KW-0687">Ribonucleoprotein</keyword>
<comment type="caution">
    <text evidence="8">The sequence shown here is derived from an EMBL/GenBank/DDBJ whole genome shotgun (WGS) entry which is preliminary data.</text>
</comment>
<evidence type="ECO:0000256" key="2">
    <source>
        <dbReference type="ARBA" id="ARBA00022980"/>
    </source>
</evidence>
<organism evidence="8 9">
    <name type="scientific">Candidatus Sysuiplasma superficiale</name>
    <dbReference type="NCBI Taxonomy" id="2823368"/>
    <lineage>
        <taxon>Archaea</taxon>
        <taxon>Methanobacteriati</taxon>
        <taxon>Thermoplasmatota</taxon>
        <taxon>Thermoplasmata</taxon>
        <taxon>Candidatus Sysuiplasmatales</taxon>
        <taxon>Candidatus Sysuiplasmataceae</taxon>
        <taxon>Candidatus Sysuiplasma</taxon>
    </lineage>
</organism>
<protein>
    <recommendedName>
        <fullName evidence="4">Large ribosomal subunit protein uL22</fullName>
    </recommendedName>
</protein>
<dbReference type="EMBL" id="JAGVSJ010000010">
    <property type="protein sequence ID" value="MBX8631912.1"/>
    <property type="molecule type" value="Genomic_DNA"/>
</dbReference>
<evidence type="ECO:0000256" key="1">
    <source>
        <dbReference type="ARBA" id="ARBA00009451"/>
    </source>
</evidence>
<dbReference type="InterPro" id="IPR036394">
    <property type="entry name" value="Ribosomal_uL22_sf"/>
</dbReference>
<keyword evidence="4 6" id="KW-0694">RNA-binding</keyword>
<evidence type="ECO:0000313" key="7">
    <source>
        <dbReference type="EMBL" id="MBX8631912.1"/>
    </source>
</evidence>
<dbReference type="NCBIfam" id="TIGR01038">
    <property type="entry name" value="uL22_arch_euk"/>
    <property type="match status" value="1"/>
</dbReference>
<dbReference type="PANTHER" id="PTHR11593">
    <property type="entry name" value="60S RIBOSOMAL PROTEIN L17"/>
    <property type="match status" value="1"/>
</dbReference>
<keyword evidence="4 6" id="KW-0699">rRNA-binding</keyword>
<keyword evidence="2 4" id="KW-0689">Ribosomal protein</keyword>
<dbReference type="Pfam" id="PF00237">
    <property type="entry name" value="Ribosomal_L22"/>
    <property type="match status" value="1"/>
</dbReference>
<dbReference type="NCBIfam" id="NF003260">
    <property type="entry name" value="PRK04223.1"/>
    <property type="match status" value="1"/>
</dbReference>
<dbReference type="Proteomes" id="UP000716004">
    <property type="component" value="Unassembled WGS sequence"/>
</dbReference>
<proteinExistence type="inferred from homology"/>
<accession>A0A8J7YTI3</accession>
<comment type="subunit">
    <text evidence="4 6">Part of the 50S ribosomal subunit.</text>
</comment>
<evidence type="ECO:0000256" key="4">
    <source>
        <dbReference type="HAMAP-Rule" id="MF_01331"/>
    </source>
</evidence>
<comment type="function">
    <text evidence="4 6">This protein binds specifically to 23S rRNA. It makes multiple contacts with different domains of the 23S rRNA in the assembled 50S subunit and ribosome.</text>
</comment>
<dbReference type="InterPro" id="IPR057265">
    <property type="entry name" value="Ribosomal_uL22_arc-type"/>
</dbReference>
<gene>
    <name evidence="4" type="primary">rpl22</name>
    <name evidence="7" type="ORF">J9259_05265</name>
    <name evidence="8" type="ORF">KIY12_06360</name>
</gene>
<dbReference type="AlphaFoldDB" id="A0A8J7YTI3"/>
<sequence>MSGYTQETDPDTTSRALVKDIDISPKHARELCRSLRGRSVDSALQYLDEVIELKRAVPFRRYNKQVTHKRGTGPGRYPVKAAKFVKKAIEEAQHNAEYKGLDSDSMRIHTISSHRGQPFDFFRPRAFGRSGQWKRERVNIEVILEEIK</sequence>
<dbReference type="EMBL" id="JAHEAC010000054">
    <property type="protein sequence ID" value="MBX8644324.1"/>
    <property type="molecule type" value="Genomic_DNA"/>
</dbReference>
<dbReference type="Proteomes" id="UP000750197">
    <property type="component" value="Unassembled WGS sequence"/>
</dbReference>
<dbReference type="HAMAP" id="MF_01331_A">
    <property type="entry name" value="Ribosomal_uL22_A"/>
    <property type="match status" value="1"/>
</dbReference>
<comment type="function">
    <text evidence="4">The globular domain of the protein is located near the polypeptide exit tunnel on the outside of the subunit, while an extended beta-hairpin is found that lines the wall of the exit tunnel in the center of the 70S ribosome.</text>
</comment>
<dbReference type="GO" id="GO:0003735">
    <property type="term" value="F:structural constituent of ribosome"/>
    <property type="evidence" value="ECO:0007669"/>
    <property type="project" value="UniProtKB-UniRule"/>
</dbReference>
<evidence type="ECO:0000256" key="6">
    <source>
        <dbReference type="RuleBase" id="RU004007"/>
    </source>
</evidence>
<evidence type="ECO:0000256" key="3">
    <source>
        <dbReference type="ARBA" id="ARBA00023274"/>
    </source>
</evidence>
<evidence type="ECO:0000256" key="5">
    <source>
        <dbReference type="RuleBase" id="RU004005"/>
    </source>
</evidence>
<dbReference type="GO" id="GO:0022625">
    <property type="term" value="C:cytosolic large ribosomal subunit"/>
    <property type="evidence" value="ECO:0007669"/>
    <property type="project" value="UniProtKB-UniRule"/>
</dbReference>
<comment type="similarity">
    <text evidence="1 4 5">Belongs to the universal ribosomal protein uL22 family.</text>
</comment>
<evidence type="ECO:0000313" key="9">
    <source>
        <dbReference type="Proteomes" id="UP000750197"/>
    </source>
</evidence>
<dbReference type="GO" id="GO:0019843">
    <property type="term" value="F:rRNA binding"/>
    <property type="evidence" value="ECO:0007669"/>
    <property type="project" value="UniProtKB-UniRule"/>
</dbReference>
<dbReference type="InterPro" id="IPR001063">
    <property type="entry name" value="Ribosomal_uL22"/>
</dbReference>
<reference evidence="8" key="1">
    <citation type="submission" date="2021-05" db="EMBL/GenBank/DDBJ databases">
        <title>Genomic insights into ecological role and evolution of a novel Thermoplasmata order Candidatus Sysuiplasmatales.</title>
        <authorList>
            <person name="Yuan Y."/>
        </authorList>
    </citation>
    <scope>NUCLEOTIDE SEQUENCE</scope>
    <source>
        <strain evidence="8">TUT19-bin139</strain>
        <strain evidence="7">YP2-bin.285</strain>
    </source>
</reference>
<dbReference type="SUPFAM" id="SSF54843">
    <property type="entry name" value="Ribosomal protein L22"/>
    <property type="match status" value="1"/>
</dbReference>
<dbReference type="InterPro" id="IPR005721">
    <property type="entry name" value="Ribosomal_uL22_euk/arc"/>
</dbReference>
<evidence type="ECO:0000313" key="8">
    <source>
        <dbReference type="EMBL" id="MBX8644324.1"/>
    </source>
</evidence>
<name>A0A8J7YTI3_9ARCH</name>
<dbReference type="PANTHER" id="PTHR11593:SF10">
    <property type="entry name" value="60S RIBOSOMAL PROTEIN L17"/>
    <property type="match status" value="1"/>
</dbReference>